<dbReference type="Proteomes" id="UP000594015">
    <property type="component" value="Chromosome"/>
</dbReference>
<reference evidence="3 4" key="1">
    <citation type="submission" date="2018-06" db="EMBL/GenBank/DDBJ databases">
        <title>Comparative genomics of Bradyrhizobium nodulating Arachidis hypogaea.</title>
        <authorList>
            <person name="Li Y."/>
        </authorList>
    </citation>
    <scope>NUCLEOTIDE SEQUENCE [LARGE SCALE GENOMIC DNA]</scope>
    <source>
        <strain evidence="3 4">CCBAU 051107</strain>
    </source>
</reference>
<feature type="signal peptide" evidence="2">
    <location>
        <begin position="1"/>
        <end position="22"/>
    </location>
</feature>
<evidence type="ECO:0000313" key="4">
    <source>
        <dbReference type="Proteomes" id="UP000594015"/>
    </source>
</evidence>
<protein>
    <submittedName>
        <fullName evidence="3">Uncharacterized protein</fullName>
    </submittedName>
</protein>
<proteinExistence type="predicted"/>
<sequence>MMRSLFAPVMVATIAVAALAKAQPRSAFPPEIIAAPMAPDCTGEFSALKEEVGQRAQLLKAAAVRHAQPNEACKLIGDFSRAEVKLIKYLETHAAECRALARYTEQLLSNHSKTAATQIKTCTLAQQKQAPAGPTGDFWPSSVALPPQGLSKPADPRDIWMTPQSPFVR</sequence>
<gene>
    <name evidence="3" type="ORF">WN72_44130</name>
</gene>
<dbReference type="RefSeq" id="WP_092215550.1">
    <property type="nucleotide sequence ID" value="NZ_CP030050.1"/>
</dbReference>
<evidence type="ECO:0000313" key="3">
    <source>
        <dbReference type="EMBL" id="QOZ72509.1"/>
    </source>
</evidence>
<evidence type="ECO:0000256" key="2">
    <source>
        <dbReference type="SAM" id="SignalP"/>
    </source>
</evidence>
<name>A0AAE7NUZ6_9BRAD</name>
<feature type="region of interest" description="Disordered" evidence="1">
    <location>
        <begin position="130"/>
        <end position="169"/>
    </location>
</feature>
<accession>A0AAE7NUZ6</accession>
<dbReference type="KEGG" id="barh:WN72_44130"/>
<organism evidence="3 4">
    <name type="scientific">Bradyrhizobium arachidis</name>
    <dbReference type="NCBI Taxonomy" id="858423"/>
    <lineage>
        <taxon>Bacteria</taxon>
        <taxon>Pseudomonadati</taxon>
        <taxon>Pseudomonadota</taxon>
        <taxon>Alphaproteobacteria</taxon>
        <taxon>Hyphomicrobiales</taxon>
        <taxon>Nitrobacteraceae</taxon>
        <taxon>Bradyrhizobium</taxon>
    </lineage>
</organism>
<feature type="chain" id="PRO_5042008332" evidence="2">
    <location>
        <begin position="23"/>
        <end position="169"/>
    </location>
</feature>
<keyword evidence="2" id="KW-0732">Signal</keyword>
<dbReference type="AlphaFoldDB" id="A0AAE7NUZ6"/>
<evidence type="ECO:0000256" key="1">
    <source>
        <dbReference type="SAM" id="MobiDB-lite"/>
    </source>
</evidence>
<dbReference type="EMBL" id="CP030050">
    <property type="protein sequence ID" value="QOZ72509.1"/>
    <property type="molecule type" value="Genomic_DNA"/>
</dbReference>